<protein>
    <recommendedName>
        <fullName evidence="4">Single-stranded DNA-binding protein</fullName>
    </recommendedName>
</protein>
<organism evidence="2 3">
    <name type="scientific">Angustibacter aerolatus</name>
    <dbReference type="NCBI Taxonomy" id="1162965"/>
    <lineage>
        <taxon>Bacteria</taxon>
        <taxon>Bacillati</taxon>
        <taxon>Actinomycetota</taxon>
        <taxon>Actinomycetes</taxon>
        <taxon>Kineosporiales</taxon>
        <taxon>Kineosporiaceae</taxon>
    </lineage>
</organism>
<evidence type="ECO:0000313" key="2">
    <source>
        <dbReference type="EMBL" id="GMA85810.1"/>
    </source>
</evidence>
<accession>A0ABQ6JG51</accession>
<feature type="region of interest" description="Disordered" evidence="1">
    <location>
        <begin position="39"/>
        <end position="111"/>
    </location>
</feature>
<dbReference type="InterPro" id="IPR012340">
    <property type="entry name" value="NA-bd_OB-fold"/>
</dbReference>
<dbReference type="EMBL" id="BSUZ01000001">
    <property type="protein sequence ID" value="GMA85810.1"/>
    <property type="molecule type" value="Genomic_DNA"/>
</dbReference>
<keyword evidence="3" id="KW-1185">Reference proteome</keyword>
<feature type="region of interest" description="Disordered" evidence="1">
    <location>
        <begin position="1"/>
        <end position="25"/>
    </location>
</feature>
<comment type="caution">
    <text evidence="2">The sequence shown here is derived from an EMBL/GenBank/DDBJ whole genome shotgun (WGS) entry which is preliminary data.</text>
</comment>
<dbReference type="Proteomes" id="UP001157017">
    <property type="component" value="Unassembled WGS sequence"/>
</dbReference>
<evidence type="ECO:0008006" key="4">
    <source>
        <dbReference type="Google" id="ProtNLM"/>
    </source>
</evidence>
<name>A0ABQ6JG51_9ACTN</name>
<evidence type="ECO:0000313" key="3">
    <source>
        <dbReference type="Proteomes" id="UP001157017"/>
    </source>
</evidence>
<gene>
    <name evidence="2" type="ORF">GCM10025868_10600</name>
</gene>
<reference evidence="3" key="1">
    <citation type="journal article" date="2019" name="Int. J. Syst. Evol. Microbiol.">
        <title>The Global Catalogue of Microorganisms (GCM) 10K type strain sequencing project: providing services to taxonomists for standard genome sequencing and annotation.</title>
        <authorList>
            <consortium name="The Broad Institute Genomics Platform"/>
            <consortium name="The Broad Institute Genome Sequencing Center for Infectious Disease"/>
            <person name="Wu L."/>
            <person name="Ma J."/>
        </authorList>
    </citation>
    <scope>NUCLEOTIDE SEQUENCE [LARGE SCALE GENOMIC DNA]</scope>
    <source>
        <strain evidence="3">NBRC 108730</strain>
    </source>
</reference>
<sequence>MTKGQPVVVHGTLTRRDWDHDGQSGVDLEVEAVSVGHDLRRGSSQFAKVSRGSGGGQSAAGQSAGERAGEGPPTAATQRPVSSRTGPPPAPRRRRERRDGGAGSSPRPGAR</sequence>
<proteinExistence type="predicted"/>
<dbReference type="Gene3D" id="2.40.50.140">
    <property type="entry name" value="Nucleic acid-binding proteins"/>
    <property type="match status" value="1"/>
</dbReference>
<evidence type="ECO:0000256" key="1">
    <source>
        <dbReference type="SAM" id="MobiDB-lite"/>
    </source>
</evidence>
<dbReference type="SUPFAM" id="SSF50249">
    <property type="entry name" value="Nucleic acid-binding proteins"/>
    <property type="match status" value="1"/>
</dbReference>